<proteinExistence type="predicted"/>
<evidence type="ECO:0008006" key="4">
    <source>
        <dbReference type="Google" id="ProtNLM"/>
    </source>
</evidence>
<sequence>MLRKLFSRKNNTIQRPLSEGATALAVKFDPKLITPFIEKDIREFVLSFDEIPQGKQKIVIDAALESLKGGGGNSFVVFTALQAAGMEKKRSLVITDLIIKRSRWRVNTQRQTITGIFEAEWVWAGAPCITSNPPSPEEAEMSEQHKAANGRKFDIREGLLIDGKKQFPGLAYNCKCVSRIVLPF</sequence>
<dbReference type="Proteomes" id="UP001156708">
    <property type="component" value="Unassembled WGS sequence"/>
</dbReference>
<dbReference type="EMBL" id="BSNZ01000013">
    <property type="protein sequence ID" value="GLQ85109.1"/>
    <property type="molecule type" value="Genomic_DNA"/>
</dbReference>
<keyword evidence="3" id="KW-1185">Reference proteome</keyword>
<comment type="caution">
    <text evidence="2">The sequence shown here is derived from an EMBL/GenBank/DDBJ whole genome shotgun (WGS) entry which is preliminary data.</text>
</comment>
<dbReference type="AlphaFoldDB" id="A0AA37SKP9"/>
<evidence type="ECO:0000313" key="2">
    <source>
        <dbReference type="EMBL" id="GLQ85109.1"/>
    </source>
</evidence>
<accession>A0AA37SKP9</accession>
<name>A0AA37SKP9_9PROT</name>
<gene>
    <name evidence="1" type="ORF">GCM10007872_16440</name>
    <name evidence="2" type="ORF">GCM10007872_20170</name>
</gene>
<dbReference type="EMBL" id="BSNZ01000008">
    <property type="protein sequence ID" value="GLQ84736.1"/>
    <property type="molecule type" value="Genomic_DNA"/>
</dbReference>
<protein>
    <recommendedName>
        <fullName evidence="4">Phage head morphogenesis domain-containing protein</fullName>
    </recommendedName>
</protein>
<dbReference type="RefSeq" id="WP_141352393.1">
    <property type="nucleotide sequence ID" value="NZ_BARA01000113.1"/>
</dbReference>
<organism evidence="2 3">
    <name type="scientific">Gluconobacter sphaericus NBRC 12467</name>
    <dbReference type="NCBI Taxonomy" id="1307951"/>
    <lineage>
        <taxon>Bacteria</taxon>
        <taxon>Pseudomonadati</taxon>
        <taxon>Pseudomonadota</taxon>
        <taxon>Alphaproteobacteria</taxon>
        <taxon>Acetobacterales</taxon>
        <taxon>Acetobacteraceae</taxon>
        <taxon>Gluconobacter</taxon>
    </lineage>
</organism>
<reference evidence="3" key="2">
    <citation type="journal article" date="2019" name="Int. J. Syst. Evol. Microbiol.">
        <title>The Global Catalogue of Microorganisms (GCM) 10K type strain sequencing project: providing services to taxonomists for standard genome sequencing and annotation.</title>
        <authorList>
            <consortium name="The Broad Institute Genomics Platform"/>
            <consortium name="The Broad Institute Genome Sequencing Center for Infectious Disease"/>
            <person name="Wu L."/>
            <person name="Ma J."/>
        </authorList>
    </citation>
    <scope>NUCLEOTIDE SEQUENCE [LARGE SCALE GENOMIC DNA]</scope>
    <source>
        <strain evidence="3">NBRC 12467</strain>
    </source>
</reference>
<evidence type="ECO:0000313" key="1">
    <source>
        <dbReference type="EMBL" id="GLQ84736.1"/>
    </source>
</evidence>
<reference evidence="2" key="1">
    <citation type="journal article" date="2014" name="Int. J. Syst. Evol. Microbiol.">
        <title>Complete genome sequence of Corynebacterium casei LMG S-19264T (=DSM 44701T), isolated from a smear-ripened cheese.</title>
        <authorList>
            <consortium name="US DOE Joint Genome Institute (JGI-PGF)"/>
            <person name="Walter F."/>
            <person name="Albersmeier A."/>
            <person name="Kalinowski J."/>
            <person name="Ruckert C."/>
        </authorList>
    </citation>
    <scope>NUCLEOTIDE SEQUENCE</scope>
    <source>
        <strain evidence="2">NBRC 12467</strain>
    </source>
</reference>
<evidence type="ECO:0000313" key="3">
    <source>
        <dbReference type="Proteomes" id="UP001156708"/>
    </source>
</evidence>
<reference evidence="2" key="3">
    <citation type="submission" date="2023-01" db="EMBL/GenBank/DDBJ databases">
        <title>Draft genome sequence of Gluconobacter sphaericus strain NBRC 12467.</title>
        <authorList>
            <person name="Sun Q."/>
            <person name="Mori K."/>
        </authorList>
    </citation>
    <scope>NUCLEOTIDE SEQUENCE</scope>
    <source>
        <strain evidence="2">NBRC 12467</strain>
    </source>
</reference>